<keyword evidence="6 8" id="KW-0472">Membrane</keyword>
<evidence type="ECO:0000256" key="3">
    <source>
        <dbReference type="ARBA" id="ARBA00022640"/>
    </source>
</evidence>
<dbReference type="GO" id="GO:0009535">
    <property type="term" value="C:chloroplast thylakoid membrane"/>
    <property type="evidence" value="ECO:0007669"/>
    <property type="project" value="UniProtKB-SubCell"/>
</dbReference>
<keyword evidence="5" id="KW-0793">Thylakoid</keyword>
<dbReference type="InterPro" id="IPR008797">
    <property type="entry name" value="PSII_PsbQ"/>
</dbReference>
<dbReference type="GO" id="GO:0009654">
    <property type="term" value="C:photosystem II oxygen evolving complex"/>
    <property type="evidence" value="ECO:0007669"/>
    <property type="project" value="InterPro"/>
</dbReference>
<keyword evidence="2" id="KW-0150">Chloroplast</keyword>
<evidence type="ECO:0000256" key="5">
    <source>
        <dbReference type="ARBA" id="ARBA00023078"/>
    </source>
</evidence>
<sequence length="205" mass="23721">MFTTIMMNSTTLLNSQFKISETHHHHRNHKSPLLVPKIQATLSSNEETNHVSTLRRRKIITTLLATTSMAALVAGIPPAMAENWGNRSFIWEKYFSPSLSPEDAAARIRQTAQGLHSLREMLETMSWKYVLYYIRQKQDYLNRDMKIAITTIPKGQWKSYVAKANELVDNMNELDEYVRSPKVYESYLYYEKCLNSIDDLVALLS</sequence>
<keyword evidence="8" id="KW-1133">Transmembrane helix</keyword>
<dbReference type="InterPro" id="IPR023222">
    <property type="entry name" value="PsbQ-like_dom_sf"/>
</dbReference>
<dbReference type="InterPro" id="IPR054099">
    <property type="entry name" value="PSII_PsbQ_pln"/>
</dbReference>
<evidence type="ECO:0000256" key="2">
    <source>
        <dbReference type="ARBA" id="ARBA00022528"/>
    </source>
</evidence>
<keyword evidence="4" id="KW-0809">Transit peptide</keyword>
<accession>A0AAV1CLT3</accession>
<keyword evidence="10" id="KW-1185">Reference proteome</keyword>
<proteinExistence type="inferred from homology"/>
<keyword evidence="8" id="KW-0812">Transmembrane</keyword>
<dbReference type="GO" id="GO:0005509">
    <property type="term" value="F:calcium ion binding"/>
    <property type="evidence" value="ECO:0007669"/>
    <property type="project" value="InterPro"/>
</dbReference>
<dbReference type="SUPFAM" id="SSF101112">
    <property type="entry name" value="Oxygen-evolving enhancer protein 3"/>
    <property type="match status" value="1"/>
</dbReference>
<gene>
    <name evidence="9" type="ORF">OLC1_LOCUS7293</name>
</gene>
<evidence type="ECO:0000256" key="8">
    <source>
        <dbReference type="SAM" id="Phobius"/>
    </source>
</evidence>
<dbReference type="EMBL" id="OX459119">
    <property type="protein sequence ID" value="CAI9096569.1"/>
    <property type="molecule type" value="Genomic_DNA"/>
</dbReference>
<dbReference type="PANTHER" id="PTHR33399:SF5">
    <property type="entry name" value="PHOTOSYNTHETIC NDH SUBUNIT OF LUMENAL LOCATION 2, CHLOROPLASTIC"/>
    <property type="match status" value="1"/>
</dbReference>
<dbReference type="GO" id="GO:0019898">
    <property type="term" value="C:extrinsic component of membrane"/>
    <property type="evidence" value="ECO:0007669"/>
    <property type="project" value="InterPro"/>
</dbReference>
<name>A0AAV1CLT3_OLDCO</name>
<evidence type="ECO:0000313" key="10">
    <source>
        <dbReference type="Proteomes" id="UP001161247"/>
    </source>
</evidence>
<evidence type="ECO:0000256" key="6">
    <source>
        <dbReference type="ARBA" id="ARBA00023136"/>
    </source>
</evidence>
<organism evidence="9 10">
    <name type="scientific">Oldenlandia corymbosa var. corymbosa</name>
    <dbReference type="NCBI Taxonomy" id="529605"/>
    <lineage>
        <taxon>Eukaryota</taxon>
        <taxon>Viridiplantae</taxon>
        <taxon>Streptophyta</taxon>
        <taxon>Embryophyta</taxon>
        <taxon>Tracheophyta</taxon>
        <taxon>Spermatophyta</taxon>
        <taxon>Magnoliopsida</taxon>
        <taxon>eudicotyledons</taxon>
        <taxon>Gunneridae</taxon>
        <taxon>Pentapetalae</taxon>
        <taxon>asterids</taxon>
        <taxon>lamiids</taxon>
        <taxon>Gentianales</taxon>
        <taxon>Rubiaceae</taxon>
        <taxon>Rubioideae</taxon>
        <taxon>Spermacoceae</taxon>
        <taxon>Hedyotis-Oldenlandia complex</taxon>
        <taxon>Oldenlandia</taxon>
    </lineage>
</organism>
<keyword evidence="3" id="KW-0934">Plastid</keyword>
<evidence type="ECO:0000256" key="1">
    <source>
        <dbReference type="ARBA" id="ARBA00004334"/>
    </source>
</evidence>
<dbReference type="GO" id="GO:0009767">
    <property type="term" value="P:photosynthetic electron transport chain"/>
    <property type="evidence" value="ECO:0007669"/>
    <property type="project" value="TreeGrafter"/>
</dbReference>
<dbReference type="Pfam" id="PF05757">
    <property type="entry name" value="PsbQ"/>
    <property type="match status" value="1"/>
</dbReference>
<evidence type="ECO:0000256" key="4">
    <source>
        <dbReference type="ARBA" id="ARBA00022946"/>
    </source>
</evidence>
<evidence type="ECO:0000313" key="9">
    <source>
        <dbReference type="EMBL" id="CAI9096569.1"/>
    </source>
</evidence>
<dbReference type="PANTHER" id="PTHR33399">
    <property type="entry name" value="OXYGEN-EVOLVING ENHANCER PROTEIN 3-1, CHLOROPLASTIC"/>
    <property type="match status" value="1"/>
</dbReference>
<dbReference type="AlphaFoldDB" id="A0AAV1CLT3"/>
<comment type="similarity">
    <text evidence="7">Belongs to the PsbQ family.</text>
</comment>
<dbReference type="Proteomes" id="UP001161247">
    <property type="component" value="Chromosome 2"/>
</dbReference>
<protein>
    <submittedName>
        <fullName evidence="9">OLC1v1032750C2</fullName>
    </submittedName>
</protein>
<reference evidence="9" key="1">
    <citation type="submission" date="2023-03" db="EMBL/GenBank/DDBJ databases">
        <authorList>
            <person name="Julca I."/>
        </authorList>
    </citation>
    <scope>NUCLEOTIDE SEQUENCE</scope>
</reference>
<evidence type="ECO:0000256" key="7">
    <source>
        <dbReference type="ARBA" id="ARBA00035649"/>
    </source>
</evidence>
<feature type="transmembrane region" description="Helical" evidence="8">
    <location>
        <begin position="59"/>
        <end position="80"/>
    </location>
</feature>
<dbReference type="Gene3D" id="1.20.120.290">
    <property type="entry name" value="Oxygen-evolving enhancer protein 3 (PsbQ), four-helix up-down bundle"/>
    <property type="match status" value="1"/>
</dbReference>
<comment type="subcellular location">
    <subcellularLocation>
        <location evidence="1">Plastid</location>
        <location evidence="1">Chloroplast thylakoid membrane</location>
    </subcellularLocation>
</comment>